<dbReference type="OrthoDB" id="10494275at2759"/>
<reference evidence="2 3" key="1">
    <citation type="submission" date="2018-02" db="EMBL/GenBank/DDBJ databases">
        <title>Draft genome of wild Prunus yedoensis var. nudiflora.</title>
        <authorList>
            <person name="Baek S."/>
            <person name="Kim J.-H."/>
            <person name="Choi K."/>
            <person name="Kim G.-B."/>
            <person name="Cho A."/>
            <person name="Jang H."/>
            <person name="Shin C.-H."/>
            <person name="Yu H.-J."/>
            <person name="Mun J.-H."/>
        </authorList>
    </citation>
    <scope>NUCLEOTIDE SEQUENCE [LARGE SCALE GENOMIC DNA]</scope>
    <source>
        <strain evidence="3">cv. Jeju island</strain>
        <tissue evidence="2">Leaf</tissue>
    </source>
</reference>
<keyword evidence="3" id="KW-1185">Reference proteome</keyword>
<dbReference type="AlphaFoldDB" id="A0A314ZG85"/>
<sequence>MGRGLNLKTWKEEFYSRRNEVTQGKSQQGQGGEFAFVAEASKGDESSDSVDGRSIASVATQEDDTPSEVEESIDVFDCEDGSVAGFLAGQIDGFLSEGQGGLDSQNLGGTNNGDIEKMPGFEGVDVNKGSGSVHILLGNEKMKITEQEAGNNKNLGGGVGPANQYDTEGDGGGGSFGKLTKDSEFLSYSRKKRLGTSNFRNPSEEKHSRILAKLNLTMAPIRKQLAERKTGFD</sequence>
<comment type="caution">
    <text evidence="2">The sequence shown here is derived from an EMBL/GenBank/DDBJ whole genome shotgun (WGS) entry which is preliminary data.</text>
</comment>
<feature type="region of interest" description="Disordered" evidence="1">
    <location>
        <begin position="20"/>
        <end position="69"/>
    </location>
</feature>
<gene>
    <name evidence="2" type="ORF">Pyn_39858</name>
</gene>
<dbReference type="EMBL" id="PJQY01001633">
    <property type="protein sequence ID" value="PQQ00906.1"/>
    <property type="molecule type" value="Genomic_DNA"/>
</dbReference>
<name>A0A314ZG85_PRUYE</name>
<organism evidence="2 3">
    <name type="scientific">Prunus yedoensis var. nudiflora</name>
    <dbReference type="NCBI Taxonomy" id="2094558"/>
    <lineage>
        <taxon>Eukaryota</taxon>
        <taxon>Viridiplantae</taxon>
        <taxon>Streptophyta</taxon>
        <taxon>Embryophyta</taxon>
        <taxon>Tracheophyta</taxon>
        <taxon>Spermatophyta</taxon>
        <taxon>Magnoliopsida</taxon>
        <taxon>eudicotyledons</taxon>
        <taxon>Gunneridae</taxon>
        <taxon>Pentapetalae</taxon>
        <taxon>rosids</taxon>
        <taxon>fabids</taxon>
        <taxon>Rosales</taxon>
        <taxon>Rosaceae</taxon>
        <taxon>Amygdaloideae</taxon>
        <taxon>Amygdaleae</taxon>
        <taxon>Prunus</taxon>
    </lineage>
</organism>
<protein>
    <submittedName>
        <fullName evidence="2">Uncharacterized protein</fullName>
    </submittedName>
</protein>
<evidence type="ECO:0000313" key="2">
    <source>
        <dbReference type="EMBL" id="PQQ00906.1"/>
    </source>
</evidence>
<evidence type="ECO:0000313" key="3">
    <source>
        <dbReference type="Proteomes" id="UP000250321"/>
    </source>
</evidence>
<dbReference type="Proteomes" id="UP000250321">
    <property type="component" value="Unassembled WGS sequence"/>
</dbReference>
<proteinExistence type="predicted"/>
<evidence type="ECO:0000256" key="1">
    <source>
        <dbReference type="SAM" id="MobiDB-lite"/>
    </source>
</evidence>
<accession>A0A314ZG85</accession>